<feature type="transmembrane region" description="Helical" evidence="1">
    <location>
        <begin position="6"/>
        <end position="28"/>
    </location>
</feature>
<feature type="transmembrane region" description="Helical" evidence="1">
    <location>
        <begin position="93"/>
        <end position="110"/>
    </location>
</feature>
<name>A0A3A8JWJ7_9BACT</name>
<sequence length="127" mass="13404">MDPVNSIIEIAGPLLLGLVCGALFRKVVYPRILEQLGGLARLVASSANTWSQVALICVTLGLAAACHASNAVATLMWLHEHLPTLPFPLTQGLLHWVFLAATFFTGYYLAMLPSASASAADEPSGTV</sequence>
<gene>
    <name evidence="2" type="ORF">D7X32_35365</name>
</gene>
<dbReference type="EMBL" id="RAWE01000206">
    <property type="protein sequence ID" value="RKG96634.1"/>
    <property type="molecule type" value="Genomic_DNA"/>
</dbReference>
<reference evidence="3" key="1">
    <citation type="submission" date="2018-09" db="EMBL/GenBank/DDBJ databases">
        <authorList>
            <person name="Livingstone P.G."/>
            <person name="Whitworth D.E."/>
        </authorList>
    </citation>
    <scope>NUCLEOTIDE SEQUENCE [LARGE SCALE GENOMIC DNA]</scope>
    <source>
        <strain evidence="3">CA043D</strain>
    </source>
</reference>
<evidence type="ECO:0000313" key="3">
    <source>
        <dbReference type="Proteomes" id="UP000268313"/>
    </source>
</evidence>
<proteinExistence type="predicted"/>
<dbReference type="AlphaFoldDB" id="A0A3A8JWJ7"/>
<evidence type="ECO:0000313" key="2">
    <source>
        <dbReference type="EMBL" id="RKG96634.1"/>
    </source>
</evidence>
<keyword evidence="3" id="KW-1185">Reference proteome</keyword>
<dbReference type="RefSeq" id="WP_120606969.1">
    <property type="nucleotide sequence ID" value="NZ_RAWE01000206.1"/>
</dbReference>
<comment type="caution">
    <text evidence="2">The sequence shown here is derived from an EMBL/GenBank/DDBJ whole genome shotgun (WGS) entry which is preliminary data.</text>
</comment>
<protein>
    <submittedName>
        <fullName evidence="2">Uncharacterized protein</fullName>
    </submittedName>
</protein>
<keyword evidence="1" id="KW-0812">Transmembrane</keyword>
<dbReference type="OrthoDB" id="5522417at2"/>
<evidence type="ECO:0000256" key="1">
    <source>
        <dbReference type="SAM" id="Phobius"/>
    </source>
</evidence>
<keyword evidence="1" id="KW-0472">Membrane</keyword>
<keyword evidence="1" id="KW-1133">Transmembrane helix</keyword>
<accession>A0A3A8JWJ7</accession>
<organism evidence="2 3">
    <name type="scientific">Corallococcus carmarthensis</name>
    <dbReference type="NCBI Taxonomy" id="2316728"/>
    <lineage>
        <taxon>Bacteria</taxon>
        <taxon>Pseudomonadati</taxon>
        <taxon>Myxococcota</taxon>
        <taxon>Myxococcia</taxon>
        <taxon>Myxococcales</taxon>
        <taxon>Cystobacterineae</taxon>
        <taxon>Myxococcaceae</taxon>
        <taxon>Corallococcus</taxon>
    </lineage>
</organism>
<dbReference type="Proteomes" id="UP000268313">
    <property type="component" value="Unassembled WGS sequence"/>
</dbReference>
<feature type="transmembrane region" description="Helical" evidence="1">
    <location>
        <begin position="49"/>
        <end position="73"/>
    </location>
</feature>